<feature type="domain" description="Cupin type-1" evidence="10">
    <location>
        <begin position="53"/>
        <end position="197"/>
    </location>
</feature>
<reference evidence="11 13" key="1">
    <citation type="journal article" date="2008" name="Science">
        <title>The Physcomitrella genome reveals evolutionary insights into the conquest of land by plants.</title>
        <authorList>
            <person name="Rensing S."/>
            <person name="Lang D."/>
            <person name="Zimmer A."/>
            <person name="Terry A."/>
            <person name="Salamov A."/>
            <person name="Shapiro H."/>
            <person name="Nishiyama T."/>
            <person name="Perroud P.-F."/>
            <person name="Lindquist E."/>
            <person name="Kamisugi Y."/>
            <person name="Tanahashi T."/>
            <person name="Sakakibara K."/>
            <person name="Fujita T."/>
            <person name="Oishi K."/>
            <person name="Shin-I T."/>
            <person name="Kuroki Y."/>
            <person name="Toyoda A."/>
            <person name="Suzuki Y."/>
            <person name="Hashimoto A."/>
            <person name="Yamaguchi K."/>
            <person name="Sugano A."/>
            <person name="Kohara Y."/>
            <person name="Fujiyama A."/>
            <person name="Anterola A."/>
            <person name="Aoki S."/>
            <person name="Ashton N."/>
            <person name="Barbazuk W.B."/>
            <person name="Barker E."/>
            <person name="Bennetzen J."/>
            <person name="Bezanilla M."/>
            <person name="Blankenship R."/>
            <person name="Cho S.H."/>
            <person name="Dutcher S."/>
            <person name="Estelle M."/>
            <person name="Fawcett J.A."/>
            <person name="Gundlach H."/>
            <person name="Hanada K."/>
            <person name="Heyl A."/>
            <person name="Hicks K.A."/>
            <person name="Hugh J."/>
            <person name="Lohr M."/>
            <person name="Mayer K."/>
            <person name="Melkozernov A."/>
            <person name="Murata T."/>
            <person name="Nelson D."/>
            <person name="Pils B."/>
            <person name="Prigge M."/>
            <person name="Reiss B."/>
            <person name="Renner T."/>
            <person name="Rombauts S."/>
            <person name="Rushton P."/>
            <person name="Sanderfoot A."/>
            <person name="Schween G."/>
            <person name="Shiu S.-H."/>
            <person name="Stueber K."/>
            <person name="Theodoulou F.L."/>
            <person name="Tu H."/>
            <person name="Van de Peer Y."/>
            <person name="Verrier P.J."/>
            <person name="Waters E."/>
            <person name="Wood A."/>
            <person name="Yang L."/>
            <person name="Cove D."/>
            <person name="Cuming A."/>
            <person name="Hasebe M."/>
            <person name="Lucas S."/>
            <person name="Mishler D.B."/>
            <person name="Reski R."/>
            <person name="Grigoriev I."/>
            <person name="Quatrano R.S."/>
            <person name="Boore J.L."/>
        </authorList>
    </citation>
    <scope>NUCLEOTIDE SEQUENCE [LARGE SCALE GENOMIC DNA]</scope>
    <source>
        <strain evidence="12 13">cv. Gransden 2004</strain>
    </source>
</reference>
<keyword evidence="5 7" id="KW-0479">Metal-binding</keyword>
<keyword evidence="3 9" id="KW-0052">Apoplast</keyword>
<proteinExistence type="inferred from homology"/>
<evidence type="ECO:0000313" key="12">
    <source>
        <dbReference type="EnsemblPlants" id="Pp3c26_1520V3.1"/>
    </source>
</evidence>
<dbReference type="RefSeq" id="XP_024366182.1">
    <property type="nucleotide sequence ID" value="XM_024510414.2"/>
</dbReference>
<dbReference type="InterPro" id="IPR006045">
    <property type="entry name" value="Cupin_1"/>
</dbReference>
<dbReference type="InterPro" id="IPR011051">
    <property type="entry name" value="RmlC_Cupin_sf"/>
</dbReference>
<dbReference type="Proteomes" id="UP000006727">
    <property type="component" value="Chromosome 26"/>
</dbReference>
<evidence type="ECO:0000259" key="10">
    <source>
        <dbReference type="SMART" id="SM00835"/>
    </source>
</evidence>
<dbReference type="OrthoDB" id="1921208at2759"/>
<evidence type="ECO:0000256" key="1">
    <source>
        <dbReference type="ARBA" id="ARBA00004271"/>
    </source>
</evidence>
<evidence type="ECO:0000256" key="5">
    <source>
        <dbReference type="ARBA" id="ARBA00022723"/>
    </source>
</evidence>
<feature type="chain" id="PRO_5044515062" description="Germin-like protein" evidence="9">
    <location>
        <begin position="24"/>
        <end position="223"/>
    </location>
</feature>
<dbReference type="AlphaFoldDB" id="A0A2K1IBG6"/>
<dbReference type="STRING" id="3218.A0A2K1IBG6"/>
<evidence type="ECO:0000313" key="13">
    <source>
        <dbReference type="Proteomes" id="UP000006727"/>
    </source>
</evidence>
<evidence type="ECO:0000256" key="9">
    <source>
        <dbReference type="RuleBase" id="RU366015"/>
    </source>
</evidence>
<keyword evidence="13" id="KW-1185">Reference proteome</keyword>
<evidence type="ECO:0000256" key="8">
    <source>
        <dbReference type="PIRSR" id="PIRSR601929-2"/>
    </source>
</evidence>
<evidence type="ECO:0000256" key="6">
    <source>
        <dbReference type="ARBA" id="ARBA00023211"/>
    </source>
</evidence>
<dbReference type="SUPFAM" id="SSF51182">
    <property type="entry name" value="RmlC-like cupins"/>
    <property type="match status" value="1"/>
</dbReference>
<evidence type="ECO:0000256" key="4">
    <source>
        <dbReference type="ARBA" id="ARBA00022525"/>
    </source>
</evidence>
<feature type="binding site" evidence="7">
    <location>
        <position position="101"/>
    </location>
    <ligand>
        <name>oxalate</name>
        <dbReference type="ChEBI" id="CHEBI:30623"/>
    </ligand>
</feature>
<dbReference type="GeneID" id="112277733"/>
<feature type="binding site" evidence="8">
    <location>
        <position position="106"/>
    </location>
    <ligand>
        <name>Mn(2+)</name>
        <dbReference type="ChEBI" id="CHEBI:29035"/>
    </ligand>
</feature>
<dbReference type="GO" id="GO:0048046">
    <property type="term" value="C:apoplast"/>
    <property type="evidence" value="ECO:0007669"/>
    <property type="project" value="UniProtKB-SubCell"/>
</dbReference>
<keyword evidence="4 9" id="KW-0964">Secreted</keyword>
<feature type="signal peptide" evidence="9">
    <location>
        <begin position="1"/>
        <end position="23"/>
    </location>
</feature>
<reference evidence="11 13" key="2">
    <citation type="journal article" date="2018" name="Plant J.">
        <title>The Physcomitrella patens chromosome-scale assembly reveals moss genome structure and evolution.</title>
        <authorList>
            <person name="Lang D."/>
            <person name="Ullrich K.K."/>
            <person name="Murat F."/>
            <person name="Fuchs J."/>
            <person name="Jenkins J."/>
            <person name="Haas F.B."/>
            <person name="Piednoel M."/>
            <person name="Gundlach H."/>
            <person name="Van Bel M."/>
            <person name="Meyberg R."/>
            <person name="Vives C."/>
            <person name="Morata J."/>
            <person name="Symeonidi A."/>
            <person name="Hiss M."/>
            <person name="Muchero W."/>
            <person name="Kamisugi Y."/>
            <person name="Saleh O."/>
            <person name="Blanc G."/>
            <person name="Decker E.L."/>
            <person name="van Gessel N."/>
            <person name="Grimwood J."/>
            <person name="Hayes R.D."/>
            <person name="Graham S.W."/>
            <person name="Gunter L.E."/>
            <person name="McDaniel S.F."/>
            <person name="Hoernstein S.N.W."/>
            <person name="Larsson A."/>
            <person name="Li F.W."/>
            <person name="Perroud P.F."/>
            <person name="Phillips J."/>
            <person name="Ranjan P."/>
            <person name="Rokshar D.S."/>
            <person name="Rothfels C.J."/>
            <person name="Schneider L."/>
            <person name="Shu S."/>
            <person name="Stevenson D.W."/>
            <person name="Thummler F."/>
            <person name="Tillich M."/>
            <person name="Villarreal Aguilar J.C."/>
            <person name="Widiez T."/>
            <person name="Wong G.K."/>
            <person name="Wymore A."/>
            <person name="Zhang Y."/>
            <person name="Zimmer A.D."/>
            <person name="Quatrano R.S."/>
            <person name="Mayer K.F.X."/>
            <person name="Goodstein D."/>
            <person name="Casacuberta J.M."/>
            <person name="Vandepoele K."/>
            <person name="Reski R."/>
            <person name="Cuming A.C."/>
            <person name="Tuskan G.A."/>
            <person name="Maumus F."/>
            <person name="Salse J."/>
            <person name="Schmutz J."/>
            <person name="Rensing S.A."/>
        </authorList>
    </citation>
    <scope>NUCLEOTIDE SEQUENCE [LARGE SCALE GENOMIC DNA]</scope>
    <source>
        <strain evidence="12 13">cv. Gransden 2004</strain>
    </source>
</reference>
<dbReference type="CDD" id="cd02241">
    <property type="entry name" value="cupin_OxOx"/>
    <property type="match status" value="1"/>
</dbReference>
<evidence type="ECO:0000313" key="11">
    <source>
        <dbReference type="EMBL" id="PNR26615.1"/>
    </source>
</evidence>
<feature type="binding site" evidence="7">
    <location>
        <position position="86"/>
    </location>
    <ligand>
        <name>oxalate</name>
        <dbReference type="ChEBI" id="CHEBI:30623"/>
    </ligand>
</feature>
<feature type="binding site" evidence="7">
    <location>
        <position position="106"/>
    </location>
    <ligand>
        <name>oxalate</name>
        <dbReference type="ChEBI" id="CHEBI:30623"/>
    </ligand>
</feature>
<feature type="binding site" evidence="8">
    <location>
        <position position="99"/>
    </location>
    <ligand>
        <name>Mn(2+)</name>
        <dbReference type="ChEBI" id="CHEBI:29035"/>
    </ligand>
</feature>
<sequence>MTTMKAFPLLLVALSIFLCTARATTLDMNDLDFIPEVRQRAAFDSNDFIFKFQSVTEETPFGNLRTMFVNDNPALATLPGEGAAQNLVTVGPCAINQPHNHPRATEISHITEGELLFGFAEENGGRPFIGGNATKGQTVIVPQGVIHFAQNLGCKQAQFIASFPNRDPGTQTTASTFFRLPLSAIRATTGLSEKEIQKIMKSVAANLNPSLDSECAKRCGIKH</sequence>
<feature type="binding site" evidence="8">
    <location>
        <position position="147"/>
    </location>
    <ligand>
        <name>Mn(2+)</name>
        <dbReference type="ChEBI" id="CHEBI:29035"/>
    </ligand>
</feature>
<keyword evidence="6 7" id="KW-0464">Manganese</keyword>
<dbReference type="Gramene" id="Pp3c26_1520V3.2">
    <property type="protein sequence ID" value="Pp3c26_1520V3.2"/>
    <property type="gene ID" value="Pp3c26_1520"/>
</dbReference>
<evidence type="ECO:0000256" key="7">
    <source>
        <dbReference type="PIRSR" id="PIRSR601929-1"/>
    </source>
</evidence>
<dbReference type="EMBL" id="ABEU02000026">
    <property type="protein sequence ID" value="PNR26615.1"/>
    <property type="molecule type" value="Genomic_DNA"/>
</dbReference>
<dbReference type="InterPro" id="IPR001929">
    <property type="entry name" value="Germin"/>
</dbReference>
<comment type="similarity">
    <text evidence="2 9">Belongs to the germin family.</text>
</comment>
<reference evidence="12" key="3">
    <citation type="submission" date="2020-12" db="UniProtKB">
        <authorList>
            <consortium name="EnsemblPlants"/>
        </authorList>
    </citation>
    <scope>IDENTIFICATION</scope>
</reference>
<comment type="subcellular location">
    <subcellularLocation>
        <location evidence="1 9">Secreted</location>
        <location evidence="1 9">Extracellular space</location>
        <location evidence="1 9">Apoplast</location>
    </subcellularLocation>
</comment>
<protein>
    <recommendedName>
        <fullName evidence="9">Germin-like protein</fullName>
    </recommendedName>
</protein>
<dbReference type="PRINTS" id="PR00325">
    <property type="entry name" value="GERMIN"/>
</dbReference>
<dbReference type="SMART" id="SM00835">
    <property type="entry name" value="Cupin_1"/>
    <property type="match status" value="1"/>
</dbReference>
<dbReference type="Gene3D" id="2.60.120.10">
    <property type="entry name" value="Jelly Rolls"/>
    <property type="match status" value="1"/>
</dbReference>
<name>A0A2K1IBG6_PHYPA</name>
<accession>A0A2K1IBG6</accession>
<dbReference type="Pfam" id="PF00190">
    <property type="entry name" value="Cupin_1"/>
    <property type="match status" value="1"/>
</dbReference>
<organism evidence="11">
    <name type="scientific">Physcomitrium patens</name>
    <name type="common">Spreading-leaved earth moss</name>
    <name type="synonym">Physcomitrella patens</name>
    <dbReference type="NCBI Taxonomy" id="3218"/>
    <lineage>
        <taxon>Eukaryota</taxon>
        <taxon>Viridiplantae</taxon>
        <taxon>Streptophyta</taxon>
        <taxon>Embryophyta</taxon>
        <taxon>Bryophyta</taxon>
        <taxon>Bryophytina</taxon>
        <taxon>Bryopsida</taxon>
        <taxon>Funariidae</taxon>
        <taxon>Funariales</taxon>
        <taxon>Funariaceae</taxon>
        <taxon>Physcomitrium</taxon>
    </lineage>
</organism>
<dbReference type="EnsemblPlants" id="Pp3c26_1520V3.2">
    <property type="protein sequence ID" value="Pp3c26_1520V3.2"/>
    <property type="gene ID" value="Pp3c26_1520"/>
</dbReference>
<dbReference type="PANTHER" id="PTHR31238">
    <property type="entry name" value="GERMIN-LIKE PROTEIN SUBFAMILY 3 MEMBER 3"/>
    <property type="match status" value="1"/>
</dbReference>
<dbReference type="EnsemblPlants" id="Pp3c26_1520V3.1">
    <property type="protein sequence ID" value="Pp3c26_1520V3.1"/>
    <property type="gene ID" value="Pp3c26_1520"/>
</dbReference>
<keyword evidence="9" id="KW-0732">Signal</keyword>
<dbReference type="GO" id="GO:0030145">
    <property type="term" value="F:manganese ion binding"/>
    <property type="evidence" value="ECO:0007669"/>
    <property type="project" value="UniProtKB-UniRule"/>
</dbReference>
<feature type="binding site" evidence="7">
    <location>
        <position position="96"/>
    </location>
    <ligand>
        <name>oxalate</name>
        <dbReference type="ChEBI" id="CHEBI:30623"/>
    </ligand>
</feature>
<dbReference type="FunFam" id="2.60.120.10:FF:000544">
    <property type="entry name" value="Predicted protein"/>
    <property type="match status" value="1"/>
</dbReference>
<dbReference type="Gramene" id="Pp3c26_1520V3.1">
    <property type="protein sequence ID" value="Pp3c26_1520V3.1"/>
    <property type="gene ID" value="Pp3c26_1520"/>
</dbReference>
<gene>
    <name evidence="12" type="primary">LOC112277733</name>
    <name evidence="11" type="ORF">PHYPA_030096</name>
</gene>
<dbReference type="InterPro" id="IPR014710">
    <property type="entry name" value="RmlC-like_jellyroll"/>
</dbReference>
<evidence type="ECO:0000256" key="2">
    <source>
        <dbReference type="ARBA" id="ARBA00007456"/>
    </source>
</evidence>
<feature type="binding site" evidence="8">
    <location>
        <position position="101"/>
    </location>
    <ligand>
        <name>Mn(2+)</name>
        <dbReference type="ChEBI" id="CHEBI:29035"/>
    </ligand>
</feature>
<evidence type="ECO:0000256" key="3">
    <source>
        <dbReference type="ARBA" id="ARBA00022523"/>
    </source>
</evidence>